<dbReference type="Proteomes" id="UP000094609">
    <property type="component" value="Chromosome"/>
</dbReference>
<evidence type="ECO:0000256" key="1">
    <source>
        <dbReference type="ARBA" id="ARBA00007116"/>
    </source>
</evidence>
<dbReference type="STRING" id="1193502.SHALO_2420"/>
<keyword evidence="5 7" id="KW-0687">Ribonucleoprotein</keyword>
<dbReference type="GO" id="GO:0022625">
    <property type="term" value="C:cytosolic large ribosomal subunit"/>
    <property type="evidence" value="ECO:0007669"/>
    <property type="project" value="TreeGrafter"/>
</dbReference>
<dbReference type="InterPro" id="IPR004389">
    <property type="entry name" value="Ribosomal_uL18_bac-type"/>
</dbReference>
<dbReference type="GO" id="GO:0006412">
    <property type="term" value="P:translation"/>
    <property type="evidence" value="ECO:0007669"/>
    <property type="project" value="UniProtKB-UniRule"/>
</dbReference>
<evidence type="ECO:0000256" key="7">
    <source>
        <dbReference type="HAMAP-Rule" id="MF_01337"/>
    </source>
</evidence>
<dbReference type="InterPro" id="IPR057268">
    <property type="entry name" value="Ribosomal_L18"/>
</dbReference>
<dbReference type="Gene3D" id="3.30.420.100">
    <property type="match status" value="1"/>
</dbReference>
<gene>
    <name evidence="7" type="primary">rplR</name>
    <name evidence="8" type="ORF">SHALO_2420</name>
</gene>
<reference evidence="9" key="1">
    <citation type="submission" date="2016-08" db="EMBL/GenBank/DDBJ databases">
        <title>Complete genome sequence of the organohalide-respiring Epsilonproteobacterium Sulfurospirillum halorespirans.</title>
        <authorList>
            <person name="Goris T."/>
            <person name="Zimmermann J."/>
            <person name="Schenz B."/>
            <person name="Lemos M."/>
            <person name="Hackermueller J."/>
            <person name="Diekert G."/>
        </authorList>
    </citation>
    <scope>NUCLEOTIDE SEQUENCE [LARGE SCALE GENOMIC DNA]</scope>
    <source>
        <strain>DSM 13726</strain>
        <strain evidence="9">PCE-M2</strain>
    </source>
</reference>
<dbReference type="Pfam" id="PF00861">
    <property type="entry name" value="Ribosomal_L18p"/>
    <property type="match status" value="1"/>
</dbReference>
<comment type="subunit">
    <text evidence="7">Part of the 50S ribosomal subunit; part of the 5S rRNA/L5/L18/L25 subcomplex. Contacts the 5S and 23S rRNAs.</text>
</comment>
<evidence type="ECO:0000256" key="3">
    <source>
        <dbReference type="ARBA" id="ARBA00022884"/>
    </source>
</evidence>
<dbReference type="HAMAP" id="MF_01337_B">
    <property type="entry name" value="Ribosomal_uL18_B"/>
    <property type="match status" value="1"/>
</dbReference>
<name>A0A1D7TMI3_9BACT</name>
<keyword evidence="4 7" id="KW-0689">Ribosomal protein</keyword>
<dbReference type="EMBL" id="CP017111">
    <property type="protein sequence ID" value="AOO66180.1"/>
    <property type="molecule type" value="Genomic_DNA"/>
</dbReference>
<dbReference type="SUPFAM" id="SSF53137">
    <property type="entry name" value="Translational machinery components"/>
    <property type="match status" value="1"/>
</dbReference>
<dbReference type="KEGG" id="shal:SHALO_2420"/>
<keyword evidence="3 7" id="KW-0694">RNA-binding</keyword>
<dbReference type="RefSeq" id="WP_069478758.1">
    <property type="nucleotide sequence ID" value="NZ_CP017111.1"/>
</dbReference>
<keyword evidence="2 7" id="KW-0699">rRNA-binding</keyword>
<proteinExistence type="inferred from homology"/>
<dbReference type="CDD" id="cd00432">
    <property type="entry name" value="Ribosomal_L18_L5e"/>
    <property type="match status" value="1"/>
</dbReference>
<keyword evidence="9" id="KW-1185">Reference proteome</keyword>
<comment type="similarity">
    <text evidence="1 7">Belongs to the universal ribosomal protein uL18 family.</text>
</comment>
<dbReference type="PANTHER" id="PTHR12899">
    <property type="entry name" value="39S RIBOSOMAL PROTEIN L18, MITOCHONDRIAL"/>
    <property type="match status" value="1"/>
</dbReference>
<dbReference type="GO" id="GO:0003735">
    <property type="term" value="F:structural constituent of ribosome"/>
    <property type="evidence" value="ECO:0007669"/>
    <property type="project" value="InterPro"/>
</dbReference>
<evidence type="ECO:0000313" key="8">
    <source>
        <dbReference type="EMBL" id="AOO66180.1"/>
    </source>
</evidence>
<evidence type="ECO:0000256" key="2">
    <source>
        <dbReference type="ARBA" id="ARBA00022730"/>
    </source>
</evidence>
<dbReference type="InterPro" id="IPR005484">
    <property type="entry name" value="Ribosomal_uL18_bac/plant/anim"/>
</dbReference>
<dbReference type="PANTHER" id="PTHR12899:SF3">
    <property type="entry name" value="LARGE RIBOSOMAL SUBUNIT PROTEIN UL18M"/>
    <property type="match status" value="1"/>
</dbReference>
<evidence type="ECO:0000256" key="4">
    <source>
        <dbReference type="ARBA" id="ARBA00022980"/>
    </source>
</evidence>
<evidence type="ECO:0000313" key="9">
    <source>
        <dbReference type="Proteomes" id="UP000094609"/>
    </source>
</evidence>
<accession>A0A1D7TMI3</accession>
<dbReference type="AlphaFoldDB" id="A0A1D7TMI3"/>
<evidence type="ECO:0000256" key="6">
    <source>
        <dbReference type="ARBA" id="ARBA00035197"/>
    </source>
</evidence>
<comment type="function">
    <text evidence="7">This is one of the proteins that bind and probably mediate the attachment of the 5S RNA into the large ribosomal subunit, where it forms part of the central protuberance.</text>
</comment>
<dbReference type="GO" id="GO:0008097">
    <property type="term" value="F:5S rRNA binding"/>
    <property type="evidence" value="ECO:0007669"/>
    <property type="project" value="TreeGrafter"/>
</dbReference>
<dbReference type="PATRIC" id="fig|1193502.14.peg.2452"/>
<sequence length="118" mass="13045">MRANILKRKLALRVKRKKRVRADISGTEQRPRISFFKSNRFLYAQAIDDISGVTLASVDGKKLGFNASKASATEVAKVFAETLKAKNLTKVVYDRNGYLYHGVVAAFADGLRANGIVL</sequence>
<dbReference type="NCBIfam" id="TIGR00060">
    <property type="entry name" value="L18_bact"/>
    <property type="match status" value="1"/>
</dbReference>
<protein>
    <recommendedName>
        <fullName evidence="6 7">Large ribosomal subunit protein uL18</fullName>
    </recommendedName>
</protein>
<organism evidence="8 9">
    <name type="scientific">Sulfurospirillum halorespirans DSM 13726</name>
    <dbReference type="NCBI Taxonomy" id="1193502"/>
    <lineage>
        <taxon>Bacteria</taxon>
        <taxon>Pseudomonadati</taxon>
        <taxon>Campylobacterota</taxon>
        <taxon>Epsilonproteobacteria</taxon>
        <taxon>Campylobacterales</taxon>
        <taxon>Sulfurospirillaceae</taxon>
        <taxon>Sulfurospirillum</taxon>
    </lineage>
</organism>
<evidence type="ECO:0000256" key="5">
    <source>
        <dbReference type="ARBA" id="ARBA00023274"/>
    </source>
</evidence>